<sequence length="73" mass="7998">MPSALVNAASFVPSVFSLTRYFALAEPNWVKAPPITIFPVDCRAIEYTSRFRPLPTLPANVESFVPSALSRAT</sequence>
<evidence type="ECO:0000313" key="2">
    <source>
        <dbReference type="EMBL" id="CAB4874036.1"/>
    </source>
</evidence>
<evidence type="ECO:0000313" key="3">
    <source>
        <dbReference type="EMBL" id="CAB4975878.1"/>
    </source>
</evidence>
<dbReference type="EMBL" id="CAFBQP010000022">
    <property type="protein sequence ID" value="CAB5058233.1"/>
    <property type="molecule type" value="Genomic_DNA"/>
</dbReference>
<proteinExistence type="predicted"/>
<dbReference type="AlphaFoldDB" id="A0A6J7TX15"/>
<organism evidence="4">
    <name type="scientific">freshwater metagenome</name>
    <dbReference type="NCBI Taxonomy" id="449393"/>
    <lineage>
        <taxon>unclassified sequences</taxon>
        <taxon>metagenomes</taxon>
        <taxon>ecological metagenomes</taxon>
    </lineage>
</organism>
<dbReference type="EMBL" id="CAFBLR010000074">
    <property type="protein sequence ID" value="CAB4874036.1"/>
    <property type="molecule type" value="Genomic_DNA"/>
</dbReference>
<evidence type="ECO:0000313" key="4">
    <source>
        <dbReference type="EMBL" id="CAB5058233.1"/>
    </source>
</evidence>
<dbReference type="EMBL" id="CAFAAJ010000028">
    <property type="protein sequence ID" value="CAB4795735.1"/>
    <property type="molecule type" value="Genomic_DNA"/>
</dbReference>
<evidence type="ECO:0000313" key="1">
    <source>
        <dbReference type="EMBL" id="CAB4795735.1"/>
    </source>
</evidence>
<accession>A0A6J7TX15</accession>
<reference evidence="4" key="1">
    <citation type="submission" date="2020-05" db="EMBL/GenBank/DDBJ databases">
        <authorList>
            <person name="Chiriac C."/>
            <person name="Salcher M."/>
            <person name="Ghai R."/>
            <person name="Kavagutti S V."/>
        </authorList>
    </citation>
    <scope>NUCLEOTIDE SEQUENCE</scope>
</reference>
<dbReference type="EMBL" id="CAFBON010000013">
    <property type="protein sequence ID" value="CAB4975878.1"/>
    <property type="molecule type" value="Genomic_DNA"/>
</dbReference>
<gene>
    <name evidence="1" type="ORF">UFOPK3001_00617</name>
    <name evidence="2" type="ORF">UFOPK3417_00901</name>
    <name evidence="3" type="ORF">UFOPK3954_00233</name>
    <name evidence="4" type="ORF">UFOPK4306_00763</name>
</gene>
<name>A0A6J7TX15_9ZZZZ</name>
<protein>
    <submittedName>
        <fullName evidence="4">Unannotated protein</fullName>
    </submittedName>
</protein>